<accession>A0A8J2W7C2</accession>
<protein>
    <submittedName>
        <fullName evidence="12">(African queen) hypothetical protein</fullName>
    </submittedName>
</protein>
<evidence type="ECO:0000256" key="7">
    <source>
        <dbReference type="ARBA" id="ARBA00023017"/>
    </source>
</evidence>
<reference evidence="12" key="1">
    <citation type="submission" date="2021-09" db="EMBL/GenBank/DDBJ databases">
        <authorList>
            <person name="Martin H S."/>
        </authorList>
    </citation>
    <scope>NUCLEOTIDE SEQUENCE</scope>
</reference>
<keyword evidence="4" id="KW-0853">WD repeat</keyword>
<dbReference type="AlphaFoldDB" id="A0A8J2W7C2"/>
<dbReference type="SMART" id="SM00320">
    <property type="entry name" value="WD40"/>
    <property type="match status" value="4"/>
</dbReference>
<dbReference type="InterPro" id="IPR050687">
    <property type="entry name" value="Dynein_IC"/>
</dbReference>
<dbReference type="OrthoDB" id="366230at2759"/>
<dbReference type="InterPro" id="IPR036322">
    <property type="entry name" value="WD40_repeat_dom_sf"/>
</dbReference>
<comment type="similarity">
    <text evidence="2">Belongs to the dynein intermediate chain family.</text>
</comment>
<evidence type="ECO:0000256" key="3">
    <source>
        <dbReference type="ARBA" id="ARBA00022490"/>
    </source>
</evidence>
<keyword evidence="8" id="KW-0969">Cilium</keyword>
<comment type="caution">
    <text evidence="12">The sequence shown here is derived from an EMBL/GenBank/DDBJ whole genome shotgun (WGS) entry which is preliminary data.</text>
</comment>
<dbReference type="SUPFAM" id="SSF50978">
    <property type="entry name" value="WD40 repeat-like"/>
    <property type="match status" value="1"/>
</dbReference>
<evidence type="ECO:0000256" key="2">
    <source>
        <dbReference type="ARBA" id="ARBA00011059"/>
    </source>
</evidence>
<dbReference type="GO" id="GO:0045504">
    <property type="term" value="F:dynein heavy chain binding"/>
    <property type="evidence" value="ECO:0007669"/>
    <property type="project" value="TreeGrafter"/>
</dbReference>
<name>A0A8J2W7C2_9NEOP</name>
<keyword evidence="10" id="KW-0206">Cytoskeleton</keyword>
<keyword evidence="5" id="KW-0493">Microtubule</keyword>
<keyword evidence="6" id="KW-0677">Repeat</keyword>
<dbReference type="Gene3D" id="2.130.10.10">
    <property type="entry name" value="YVTN repeat-like/Quinoprotein amine dehydrogenase"/>
    <property type="match status" value="2"/>
</dbReference>
<evidence type="ECO:0000256" key="1">
    <source>
        <dbReference type="ARBA" id="ARBA00004430"/>
    </source>
</evidence>
<dbReference type="GO" id="GO:0036157">
    <property type="term" value="C:outer dynein arm"/>
    <property type="evidence" value="ECO:0007669"/>
    <property type="project" value="TreeGrafter"/>
</dbReference>
<dbReference type="GO" id="GO:0003341">
    <property type="term" value="P:cilium movement"/>
    <property type="evidence" value="ECO:0007669"/>
    <property type="project" value="TreeGrafter"/>
</dbReference>
<organism evidence="12 13">
    <name type="scientific">Danaus chrysippus</name>
    <name type="common">African queen</name>
    <dbReference type="NCBI Taxonomy" id="151541"/>
    <lineage>
        <taxon>Eukaryota</taxon>
        <taxon>Metazoa</taxon>
        <taxon>Ecdysozoa</taxon>
        <taxon>Arthropoda</taxon>
        <taxon>Hexapoda</taxon>
        <taxon>Insecta</taxon>
        <taxon>Pterygota</taxon>
        <taxon>Neoptera</taxon>
        <taxon>Endopterygota</taxon>
        <taxon>Lepidoptera</taxon>
        <taxon>Glossata</taxon>
        <taxon>Ditrysia</taxon>
        <taxon>Papilionoidea</taxon>
        <taxon>Nymphalidae</taxon>
        <taxon>Danainae</taxon>
        <taxon>Danaini</taxon>
        <taxon>Danaina</taxon>
        <taxon>Danaus</taxon>
        <taxon>Anosia</taxon>
    </lineage>
</organism>
<dbReference type="PANTHER" id="PTHR12442:SF7">
    <property type="entry name" value="DYNEIN AXONEMAL INTERMEDIATE CHAIN 2"/>
    <property type="match status" value="1"/>
</dbReference>
<dbReference type="Pfam" id="PF00400">
    <property type="entry name" value="WD40"/>
    <property type="match status" value="2"/>
</dbReference>
<gene>
    <name evidence="12" type="ORF">DCHRY22_LOCUS15231</name>
</gene>
<dbReference type="EMBL" id="CAKASE010000082">
    <property type="protein sequence ID" value="CAG9584680.1"/>
    <property type="molecule type" value="Genomic_DNA"/>
</dbReference>
<evidence type="ECO:0000256" key="6">
    <source>
        <dbReference type="ARBA" id="ARBA00022737"/>
    </source>
</evidence>
<evidence type="ECO:0000256" key="5">
    <source>
        <dbReference type="ARBA" id="ARBA00022701"/>
    </source>
</evidence>
<keyword evidence="3" id="KW-0963">Cytoplasm</keyword>
<evidence type="ECO:0000256" key="10">
    <source>
        <dbReference type="ARBA" id="ARBA00023212"/>
    </source>
</evidence>
<comment type="subcellular location">
    <subcellularLocation>
        <location evidence="1">Cytoplasm</location>
        <location evidence="1">Cytoskeleton</location>
        <location evidence="1">Cilium axoneme</location>
    </subcellularLocation>
</comment>
<evidence type="ECO:0000256" key="11">
    <source>
        <dbReference type="ARBA" id="ARBA00023273"/>
    </source>
</evidence>
<keyword evidence="13" id="KW-1185">Reference proteome</keyword>
<dbReference type="InterPro" id="IPR001680">
    <property type="entry name" value="WD40_rpt"/>
</dbReference>
<dbReference type="Proteomes" id="UP000789524">
    <property type="component" value="Unassembled WGS sequence"/>
</dbReference>
<evidence type="ECO:0000256" key="8">
    <source>
        <dbReference type="ARBA" id="ARBA00023069"/>
    </source>
</evidence>
<dbReference type="GO" id="GO:0005874">
    <property type="term" value="C:microtubule"/>
    <property type="evidence" value="ECO:0007669"/>
    <property type="project" value="UniProtKB-KW"/>
</dbReference>
<dbReference type="GO" id="GO:0045503">
    <property type="term" value="F:dynein light chain binding"/>
    <property type="evidence" value="ECO:0007669"/>
    <property type="project" value="TreeGrafter"/>
</dbReference>
<dbReference type="PANTHER" id="PTHR12442">
    <property type="entry name" value="DYNEIN INTERMEDIATE CHAIN"/>
    <property type="match status" value="1"/>
</dbReference>
<dbReference type="GO" id="GO:0036158">
    <property type="term" value="P:outer dynein arm assembly"/>
    <property type="evidence" value="ECO:0007669"/>
    <property type="project" value="TreeGrafter"/>
</dbReference>
<keyword evidence="11" id="KW-0966">Cell projection</keyword>
<keyword evidence="9" id="KW-0505">Motor protein</keyword>
<evidence type="ECO:0000256" key="4">
    <source>
        <dbReference type="ARBA" id="ARBA00022574"/>
    </source>
</evidence>
<evidence type="ECO:0000256" key="9">
    <source>
        <dbReference type="ARBA" id="ARBA00023175"/>
    </source>
</evidence>
<proteinExistence type="inferred from homology"/>
<evidence type="ECO:0000313" key="12">
    <source>
        <dbReference type="EMBL" id="CAG9584680.1"/>
    </source>
</evidence>
<dbReference type="InterPro" id="IPR015943">
    <property type="entry name" value="WD40/YVTN_repeat-like_dom_sf"/>
</dbReference>
<sequence>MDSVLTYSYLKLRKNFGKQPLFCETPAALLDSIDPDISLQRQYCLRNPVHNQTQTSITLSKQYVNTIRVTLQDRGVNHAEGGWPKDVNVNDEEATARYRRRFERDDAYVDAVLSANPHFEHLINQNNAIEMYNMYFKEMKPQNPVERYSVKVKNAYRDLFQRPVASLAWTFEPNSKLVVSHCYKKMILGKQLNKRLEGNIWDLENANEPLEQFLPPTACWQIVCSPSHPKVMMGGLEDGRVCIFDLREKIEPVGFSMMHLAHRDPVSALLFLHSRLNTEFFSGSSDGKCMWWDVRNISEPIDSLIMSINATSQEFVSMADAEGISCLQYDKTFPTKFLCGTETGLVINVNRKGKTHQEIMSATFNAHYGPVKALYRSPCTTKVFITCGDWTVNIWSDDIHCSPIICGKPHKMQISDVCWSPQKMSGYMSISYDGKFRYWDLLRRHHGAIVTKPVSNYPLLKLKPNKQGKFVAVGDTKGVVNLLSLSESLVISDNKDKTLMNQTFEREGRREHILETRIKEIRLKLREIEPAPDSDIDLMDESVIKNAEDEFKRVVSDELKRSGTTQISSGKRYPMRNR</sequence>
<keyword evidence="7" id="KW-0243">Dynein</keyword>
<evidence type="ECO:0000313" key="13">
    <source>
        <dbReference type="Proteomes" id="UP000789524"/>
    </source>
</evidence>